<protein>
    <submittedName>
        <fullName evidence="1">Uncharacterized protein</fullName>
    </submittedName>
</protein>
<gene>
    <name evidence="1" type="ORF">Bca52824_070992</name>
</gene>
<evidence type="ECO:0000313" key="2">
    <source>
        <dbReference type="Proteomes" id="UP000886595"/>
    </source>
</evidence>
<evidence type="ECO:0000313" key="1">
    <source>
        <dbReference type="EMBL" id="KAG2263913.1"/>
    </source>
</evidence>
<proteinExistence type="predicted"/>
<organism evidence="1 2">
    <name type="scientific">Brassica carinata</name>
    <name type="common">Ethiopian mustard</name>
    <name type="synonym">Abyssinian cabbage</name>
    <dbReference type="NCBI Taxonomy" id="52824"/>
    <lineage>
        <taxon>Eukaryota</taxon>
        <taxon>Viridiplantae</taxon>
        <taxon>Streptophyta</taxon>
        <taxon>Embryophyta</taxon>
        <taxon>Tracheophyta</taxon>
        <taxon>Spermatophyta</taxon>
        <taxon>Magnoliopsida</taxon>
        <taxon>eudicotyledons</taxon>
        <taxon>Gunneridae</taxon>
        <taxon>Pentapetalae</taxon>
        <taxon>rosids</taxon>
        <taxon>malvids</taxon>
        <taxon>Brassicales</taxon>
        <taxon>Brassicaceae</taxon>
        <taxon>Brassiceae</taxon>
        <taxon>Brassica</taxon>
    </lineage>
</organism>
<dbReference type="OrthoDB" id="10538939at2759"/>
<accession>A0A8X7Q991</accession>
<name>A0A8X7Q991_BRACI</name>
<sequence length="89" mass="10061">MMDQALELLLRGKAELHNFQQPAMYMNLIRGFLEQGRISSGTTSRRVPYAIQDLLLHSKRTCGQSLSESVLQENYICLTITTGVSRWGS</sequence>
<dbReference type="Proteomes" id="UP000886595">
    <property type="component" value="Unassembled WGS sequence"/>
</dbReference>
<dbReference type="AlphaFoldDB" id="A0A8X7Q991"/>
<keyword evidence="2" id="KW-1185">Reference proteome</keyword>
<comment type="caution">
    <text evidence="1">The sequence shown here is derived from an EMBL/GenBank/DDBJ whole genome shotgun (WGS) entry which is preliminary data.</text>
</comment>
<dbReference type="EMBL" id="JAAMPC010000014">
    <property type="protein sequence ID" value="KAG2263913.1"/>
    <property type="molecule type" value="Genomic_DNA"/>
</dbReference>
<reference evidence="1 2" key="1">
    <citation type="submission" date="2020-02" db="EMBL/GenBank/DDBJ databases">
        <authorList>
            <person name="Ma Q."/>
            <person name="Huang Y."/>
            <person name="Song X."/>
            <person name="Pei D."/>
        </authorList>
    </citation>
    <scope>NUCLEOTIDE SEQUENCE [LARGE SCALE GENOMIC DNA]</scope>
    <source>
        <strain evidence="1">Sxm20200214</strain>
        <tissue evidence="1">Leaf</tissue>
    </source>
</reference>